<name>A0A1A9HZW1_9BACT</name>
<dbReference type="AlphaFoldDB" id="A0A1A9HZW1"/>
<dbReference type="EMBL" id="CP015772">
    <property type="protein sequence ID" value="ANH79854.1"/>
    <property type="molecule type" value="Genomic_DNA"/>
</dbReference>
<evidence type="ECO:0000313" key="2">
    <source>
        <dbReference type="EMBL" id="ANH79854.1"/>
    </source>
</evidence>
<keyword evidence="3" id="KW-1185">Reference proteome</keyword>
<dbReference type="SUPFAM" id="SSF52949">
    <property type="entry name" value="Macro domain-like"/>
    <property type="match status" value="1"/>
</dbReference>
<dbReference type="InterPro" id="IPR043472">
    <property type="entry name" value="Macro_dom-like"/>
</dbReference>
<accession>A0A1A9HZW1</accession>
<dbReference type="SMART" id="SM00506">
    <property type="entry name" value="A1pp"/>
    <property type="match status" value="1"/>
</dbReference>
<dbReference type="STRING" id="1176587.A8C56_01675"/>
<dbReference type="InterPro" id="IPR002589">
    <property type="entry name" value="Macro_dom"/>
</dbReference>
<dbReference type="OrthoDB" id="6194521at2"/>
<organism evidence="2 3">
    <name type="scientific">Niabella ginsenosidivorans</name>
    <dbReference type="NCBI Taxonomy" id="1176587"/>
    <lineage>
        <taxon>Bacteria</taxon>
        <taxon>Pseudomonadati</taxon>
        <taxon>Bacteroidota</taxon>
        <taxon>Chitinophagia</taxon>
        <taxon>Chitinophagales</taxon>
        <taxon>Chitinophagaceae</taxon>
        <taxon>Niabella</taxon>
    </lineage>
</organism>
<reference evidence="2 3" key="1">
    <citation type="submission" date="2016-05" db="EMBL/GenBank/DDBJ databases">
        <title>Niabella ginsenosidivorans BS26 whole genome sequencing.</title>
        <authorList>
            <person name="Im W.T."/>
            <person name="Siddiqi M.Z."/>
        </authorList>
    </citation>
    <scope>NUCLEOTIDE SEQUENCE [LARGE SCALE GENOMIC DNA]</scope>
    <source>
        <strain evidence="2 3">BS26</strain>
    </source>
</reference>
<dbReference type="NCBIfam" id="NF001664">
    <property type="entry name" value="PRK00431.1-6"/>
    <property type="match status" value="1"/>
</dbReference>
<dbReference type="PROSITE" id="PS51154">
    <property type="entry name" value="MACRO"/>
    <property type="match status" value="1"/>
</dbReference>
<evidence type="ECO:0000259" key="1">
    <source>
        <dbReference type="PROSITE" id="PS51154"/>
    </source>
</evidence>
<sequence length="169" mass="17567">MIEVLKADITKVHADAIVNAANSSLMGGGGVDGAIHRAGGPAIQEDCRKIVAKQGGCKTGEAVITTAGKLPAKFVIHTVGPVWNGGQKQEAEKLRSCYLNALKLAEENNCSSIAFPNISTGIYGYPKKEAAQIAVNAVTDFLSAGNTIKKVLLICFDAENEAAIKAALS</sequence>
<dbReference type="Proteomes" id="UP000077667">
    <property type="component" value="Chromosome"/>
</dbReference>
<feature type="domain" description="Macro" evidence="1">
    <location>
        <begin position="1"/>
        <end position="169"/>
    </location>
</feature>
<gene>
    <name evidence="2" type="ORF">A8C56_01675</name>
</gene>
<dbReference type="RefSeq" id="WP_067751196.1">
    <property type="nucleotide sequence ID" value="NZ_CP015772.1"/>
</dbReference>
<evidence type="ECO:0000313" key="3">
    <source>
        <dbReference type="Proteomes" id="UP000077667"/>
    </source>
</evidence>
<dbReference type="PANTHER" id="PTHR11106:SF27">
    <property type="entry name" value="MACRO DOMAIN-CONTAINING PROTEIN"/>
    <property type="match status" value="1"/>
</dbReference>
<proteinExistence type="predicted"/>
<dbReference type="Pfam" id="PF01661">
    <property type="entry name" value="Macro"/>
    <property type="match status" value="1"/>
</dbReference>
<dbReference type="CDD" id="cd02908">
    <property type="entry name" value="Macro_OAADPr_deacetylase"/>
    <property type="match status" value="1"/>
</dbReference>
<dbReference type="Gene3D" id="3.40.220.10">
    <property type="entry name" value="Leucine Aminopeptidase, subunit E, domain 1"/>
    <property type="match status" value="1"/>
</dbReference>
<protein>
    <submittedName>
        <fullName evidence="2">RNase III inhibitor</fullName>
    </submittedName>
</protein>
<dbReference type="PANTHER" id="PTHR11106">
    <property type="entry name" value="GANGLIOSIDE INDUCED DIFFERENTIATION ASSOCIATED PROTEIN 2-RELATED"/>
    <property type="match status" value="1"/>
</dbReference>
<dbReference type="KEGG" id="nia:A8C56_01675"/>